<sequence>MNHDFLGLDLTKLAPYNHLGSSVISVGSRVDIMVRQERDWALNGFHKYTHEYHKISGSPSHFYLLDLKGADIPLIRGRLLKVEAFMATQQLNPLMVILHADEGIKYYLWKNGRFVEMNKTVMDALEERLRVAAFERFGTTFIDLNATSSYGYKSGEIDCKVHVEQLLECGAKTRKFIHTFKPTTDIRLTTHTSYFNLGLYPKGPRYNRLIVLKNDLGFPVLLTLLDTENKYHYYRYSGEGKWGRLEQGVEAAKVNLRGDEALLKDPVFMREVPNAPGLRPRVYNTTMYP</sequence>
<dbReference type="EMBL" id="DQ187377">
    <property type="protein sequence ID" value="ABA29240.1"/>
    <property type="molecule type" value="mRNA"/>
</dbReference>
<evidence type="ECO:0000313" key="1">
    <source>
        <dbReference type="EMBL" id="ABA29240.1"/>
    </source>
</evidence>
<name>Q3LRT5_9APIC</name>
<proteinExistence type="evidence at transcript level"/>
<dbReference type="AlphaFoldDB" id="Q3LRT5"/>
<organism evidence="1">
    <name type="scientific">Theileria sp. CAAS-2005</name>
    <dbReference type="NCBI Taxonomy" id="346098"/>
    <lineage>
        <taxon>Eukaryota</taxon>
        <taxon>Sar</taxon>
        <taxon>Alveolata</taxon>
        <taxon>Apicomplexa</taxon>
        <taxon>Aconoidasida</taxon>
        <taxon>Piroplasmida</taxon>
        <taxon>Theileriidae</taxon>
        <taxon>Theileria</taxon>
    </lineage>
</organism>
<protein>
    <submittedName>
        <fullName evidence="1">Uncharacterized protein</fullName>
    </submittedName>
</protein>
<reference evidence="1" key="1">
    <citation type="journal article" date="2008" name="Ann. N. Y. Acad. Sci.">
        <title>Small-scale expressed sequence tag analysis of Theileria uilenbergi: identification of a gene family encoding potential antigenic proteins.</title>
        <authorList>
            <person name="Liu Z."/>
            <person name="Dang Z."/>
            <person name="Luo J."/>
            <person name="Yin H."/>
            <person name="Ahmed J.S."/>
            <person name="Seitzer U."/>
        </authorList>
    </citation>
    <scope>NUCLEOTIDE SEQUENCE</scope>
</reference>
<accession>Q3LRT5</accession>